<dbReference type="NCBIfam" id="NF040941">
    <property type="entry name" value="GGGWT_bact"/>
    <property type="match status" value="2"/>
</dbReference>
<dbReference type="OrthoDB" id="6350048at2759"/>
<dbReference type="GO" id="GO:0016020">
    <property type="term" value="C:membrane"/>
    <property type="evidence" value="ECO:0007669"/>
    <property type="project" value="InterPro"/>
</dbReference>
<dbReference type="Pfam" id="PF00431">
    <property type="entry name" value="CUB"/>
    <property type="match status" value="1"/>
</dbReference>
<keyword evidence="2" id="KW-0677">Repeat</keyword>
<proteinExistence type="inferred from homology"/>
<dbReference type="SUPFAM" id="SSF56496">
    <property type="entry name" value="Fibrinogen C-terminal domain-like"/>
    <property type="match status" value="2"/>
</dbReference>
<evidence type="ECO:0000313" key="9">
    <source>
        <dbReference type="Proteomes" id="UP001152622"/>
    </source>
</evidence>
<evidence type="ECO:0000259" key="6">
    <source>
        <dbReference type="PROSITE" id="PS50287"/>
    </source>
</evidence>
<dbReference type="InterPro" id="IPR035914">
    <property type="entry name" value="Sperma_CUB_dom_sf"/>
</dbReference>
<dbReference type="AlphaFoldDB" id="A0A9Q1G425"/>
<feature type="domain" description="SRCR" evidence="6">
    <location>
        <begin position="213"/>
        <end position="310"/>
    </location>
</feature>
<dbReference type="PANTHER" id="PTHR24251">
    <property type="entry name" value="OVOCHYMASE-RELATED"/>
    <property type="match status" value="1"/>
</dbReference>
<dbReference type="SMART" id="SM00042">
    <property type="entry name" value="CUB"/>
    <property type="match status" value="1"/>
</dbReference>
<evidence type="ECO:0000256" key="2">
    <source>
        <dbReference type="ARBA" id="ARBA00022737"/>
    </source>
</evidence>
<dbReference type="InterPro" id="IPR000859">
    <property type="entry name" value="CUB_dom"/>
</dbReference>
<dbReference type="InterPro" id="IPR002181">
    <property type="entry name" value="Fibrinogen_a/b/g_C_dom"/>
</dbReference>
<dbReference type="PROSITE" id="PS01180">
    <property type="entry name" value="CUB"/>
    <property type="match status" value="1"/>
</dbReference>
<keyword evidence="9" id="KW-1185">Reference proteome</keyword>
<dbReference type="Pfam" id="PF00530">
    <property type="entry name" value="SRCR"/>
    <property type="match status" value="1"/>
</dbReference>
<evidence type="ECO:0000259" key="7">
    <source>
        <dbReference type="PROSITE" id="PS51406"/>
    </source>
</evidence>
<keyword evidence="3 4" id="KW-1015">Disulfide bond</keyword>
<dbReference type="PROSITE" id="PS50287">
    <property type="entry name" value="SRCR_2"/>
    <property type="match status" value="1"/>
</dbReference>
<comment type="similarity">
    <text evidence="1">Belongs to the DMBT1 family.</text>
</comment>
<sequence length="723" mass="79757">MRPTFCDLFSCEHYLRRRVAGVFHYDRNSRYSLTYMEARLACERDFGASMADRKQLLAANVDVVMATTGTTPQLNFTTGFPETPEVTTTMSCGALLDGEYGDFQSPGFPHAYPSEMDCTWVIFVQQGHLVQLNFLSMVLEEHRGCQYDYVIVFDGRMSEKREIGRFCGSELPPPLRSSSSIMTVQMKSDSSVELDGFSAQFQTVKPLADSGHVRLRGGRYQFGGRVEVDIEGVQGGVCAKHWGNSEATVVCHQLGFMGNAVAARMPESVDDLPVSVSLVKCRGDERSLDQCEMQRGGFCSTADRAAVHCQVAESCSVLRHSGVLESGTYIIDPDGPGQEQNPFPVYCDMDSQPGAGVTVVSHNSESRVRVRPCEEAGCYSREVVYQDVSLPQLRALIQASLSCAQKVKVECRHIRFLGAQWGWWTSWDGQRVDSWGGATSGSRRCACGERGDCDLGLSTCNCDANDEVWRSDEGFLSDMTLLPLREVRFGDTRDVPMEMAFHTVGPLQCRGHKSREPVLVSCAALKEAGITQSGRYLIDPDGIGHGVSQFEVYCDMTSDPLTGVTVVSHNGERRLRVSPCEEPGCYSRELQYEADLVQLHALAQASGSCQQHVKLDCRHTRFVESGWGWWVSWAGQKRLDWGGAESNSGSCACGMTGTCDKPDLLCNCDSNDHIWRSDEGVLIDRSALPVRAVQFGDTKDIPLEMAFHTIGKFTCRGRGSPIP</sequence>
<feature type="domain" description="Fibrinogen C-terminal" evidence="7">
    <location>
        <begin position="306"/>
        <end position="362"/>
    </location>
</feature>
<evidence type="ECO:0000256" key="1">
    <source>
        <dbReference type="ARBA" id="ARBA00009931"/>
    </source>
</evidence>
<evidence type="ECO:0000259" key="5">
    <source>
        <dbReference type="PROSITE" id="PS01180"/>
    </source>
</evidence>
<dbReference type="InterPro" id="IPR001190">
    <property type="entry name" value="SRCR"/>
</dbReference>
<feature type="domain" description="CUB" evidence="5">
    <location>
        <begin position="92"/>
        <end position="204"/>
    </location>
</feature>
<dbReference type="CDD" id="cd00041">
    <property type="entry name" value="CUB"/>
    <property type="match status" value="1"/>
</dbReference>
<dbReference type="InterPro" id="IPR036772">
    <property type="entry name" value="SRCR-like_dom_sf"/>
</dbReference>
<dbReference type="PROSITE" id="PS51406">
    <property type="entry name" value="FIBRINOGEN_C_2"/>
    <property type="match status" value="1"/>
</dbReference>
<evidence type="ECO:0000256" key="4">
    <source>
        <dbReference type="PROSITE-ProRule" id="PRU00196"/>
    </source>
</evidence>
<gene>
    <name evidence="8" type="ORF">SKAU_G00057080</name>
</gene>
<dbReference type="Proteomes" id="UP001152622">
    <property type="component" value="Chromosome 2"/>
</dbReference>
<evidence type="ECO:0000313" key="8">
    <source>
        <dbReference type="EMBL" id="KAJ8375128.1"/>
    </source>
</evidence>
<comment type="caution">
    <text evidence="4">Lacks conserved residue(s) required for the propagation of feature annotation.</text>
</comment>
<dbReference type="SUPFAM" id="SSF49854">
    <property type="entry name" value="Spermadhesin, CUB domain"/>
    <property type="match status" value="1"/>
</dbReference>
<reference evidence="8" key="1">
    <citation type="journal article" date="2023" name="Science">
        <title>Genome structures resolve the early diversification of teleost fishes.</title>
        <authorList>
            <person name="Parey E."/>
            <person name="Louis A."/>
            <person name="Montfort J."/>
            <person name="Bouchez O."/>
            <person name="Roques C."/>
            <person name="Iampietro C."/>
            <person name="Lluch J."/>
            <person name="Castinel A."/>
            <person name="Donnadieu C."/>
            <person name="Desvignes T."/>
            <person name="Floi Bucao C."/>
            <person name="Jouanno E."/>
            <person name="Wen M."/>
            <person name="Mejri S."/>
            <person name="Dirks R."/>
            <person name="Jansen H."/>
            <person name="Henkel C."/>
            <person name="Chen W.J."/>
            <person name="Zahm M."/>
            <person name="Cabau C."/>
            <person name="Klopp C."/>
            <person name="Thompson A.W."/>
            <person name="Robinson-Rechavi M."/>
            <person name="Braasch I."/>
            <person name="Lecointre G."/>
            <person name="Bobe J."/>
            <person name="Postlethwait J.H."/>
            <person name="Berthelot C."/>
            <person name="Roest Crollius H."/>
            <person name="Guiguen Y."/>
        </authorList>
    </citation>
    <scope>NUCLEOTIDE SEQUENCE</scope>
    <source>
        <strain evidence="8">WJC10195</strain>
    </source>
</reference>
<dbReference type="InterPro" id="IPR016187">
    <property type="entry name" value="CTDL_fold"/>
</dbReference>
<dbReference type="SMART" id="SM00202">
    <property type="entry name" value="SR"/>
    <property type="match status" value="1"/>
</dbReference>
<organism evidence="8 9">
    <name type="scientific">Synaphobranchus kaupii</name>
    <name type="common">Kaup's arrowtooth eel</name>
    <dbReference type="NCBI Taxonomy" id="118154"/>
    <lineage>
        <taxon>Eukaryota</taxon>
        <taxon>Metazoa</taxon>
        <taxon>Chordata</taxon>
        <taxon>Craniata</taxon>
        <taxon>Vertebrata</taxon>
        <taxon>Euteleostomi</taxon>
        <taxon>Actinopterygii</taxon>
        <taxon>Neopterygii</taxon>
        <taxon>Teleostei</taxon>
        <taxon>Anguilliformes</taxon>
        <taxon>Synaphobranchidae</taxon>
        <taxon>Synaphobranchus</taxon>
    </lineage>
</organism>
<name>A0A9Q1G425_SYNKA</name>
<dbReference type="FunFam" id="2.60.120.290:FF:000013">
    <property type="entry name" value="Membrane frizzled-related protein"/>
    <property type="match status" value="1"/>
</dbReference>
<protein>
    <submittedName>
        <fullName evidence="8">Uncharacterized protein</fullName>
    </submittedName>
</protein>
<evidence type="ECO:0000256" key="3">
    <source>
        <dbReference type="ARBA" id="ARBA00023157"/>
    </source>
</evidence>
<comment type="caution">
    <text evidence="8">The sequence shown here is derived from an EMBL/GenBank/DDBJ whole genome shotgun (WGS) entry which is preliminary data.</text>
</comment>
<dbReference type="PRINTS" id="PR00258">
    <property type="entry name" value="SPERACTRCPTR"/>
</dbReference>
<dbReference type="SUPFAM" id="SSF56487">
    <property type="entry name" value="SRCR-like"/>
    <property type="match status" value="1"/>
</dbReference>
<dbReference type="EMBL" id="JAINUF010000002">
    <property type="protein sequence ID" value="KAJ8375128.1"/>
    <property type="molecule type" value="Genomic_DNA"/>
</dbReference>
<dbReference type="Gene3D" id="2.60.120.1000">
    <property type="match status" value="2"/>
</dbReference>
<dbReference type="Gene3D" id="2.60.120.290">
    <property type="entry name" value="Spermadhesin, CUB domain"/>
    <property type="match status" value="1"/>
</dbReference>
<accession>A0A9Q1G425</accession>
<dbReference type="SUPFAM" id="SSF56436">
    <property type="entry name" value="C-type lectin-like"/>
    <property type="match status" value="1"/>
</dbReference>
<dbReference type="InterPro" id="IPR036056">
    <property type="entry name" value="Fibrinogen-like_C"/>
</dbReference>
<feature type="disulfide bond" evidence="4">
    <location>
        <begin position="281"/>
        <end position="291"/>
    </location>
</feature>